<keyword evidence="4" id="KW-0442">Lipid degradation</keyword>
<name>A0A1H4TKN4_9NOCA</name>
<dbReference type="RefSeq" id="WP_072939357.1">
    <property type="nucleotide sequence ID" value="NZ_FNSV01000005.1"/>
</dbReference>
<feature type="compositionally biased region" description="Polar residues" evidence="17">
    <location>
        <begin position="384"/>
        <end position="393"/>
    </location>
</feature>
<accession>A0A1H4TKN4</accession>
<keyword evidence="19" id="KW-0503">Monooxygenase</keyword>
<feature type="compositionally biased region" description="Basic and acidic residues" evidence="17">
    <location>
        <begin position="394"/>
        <end position="410"/>
    </location>
</feature>
<evidence type="ECO:0000256" key="14">
    <source>
        <dbReference type="ARBA" id="ARBA00069452"/>
    </source>
</evidence>
<dbReference type="AlphaFoldDB" id="A0A1H4TKN4"/>
<dbReference type="Pfam" id="PF00355">
    <property type="entry name" value="Rieske"/>
    <property type="match status" value="1"/>
</dbReference>
<evidence type="ECO:0000256" key="3">
    <source>
        <dbReference type="ARBA" id="ARBA00022723"/>
    </source>
</evidence>
<comment type="catalytic activity">
    <reaction evidence="12">
        <text>androsta-1,4-diene-3,17-dione + 2 reduced [2Fe-2S]-[ferredoxin] + O2 + 2 H(+) = 9alpha-hydroxyandrosta-1,4-diene-3,17-dione + 2 oxidized [2Fe-2S]-[ferredoxin] + H2O</text>
        <dbReference type="Rhea" id="RHEA:32199"/>
        <dbReference type="Rhea" id="RHEA-COMP:10000"/>
        <dbReference type="Rhea" id="RHEA-COMP:10001"/>
        <dbReference type="ChEBI" id="CHEBI:15377"/>
        <dbReference type="ChEBI" id="CHEBI:15378"/>
        <dbReference type="ChEBI" id="CHEBI:15379"/>
        <dbReference type="ChEBI" id="CHEBI:33737"/>
        <dbReference type="ChEBI" id="CHEBI:33738"/>
        <dbReference type="ChEBI" id="CHEBI:40799"/>
        <dbReference type="ChEBI" id="CHEBI:63641"/>
        <dbReference type="EC" id="1.14.15.30"/>
    </reaction>
</comment>
<keyword evidence="2" id="KW-0001">2Fe-2S</keyword>
<evidence type="ECO:0000256" key="9">
    <source>
        <dbReference type="ARBA" id="ARBA00023221"/>
    </source>
</evidence>
<evidence type="ECO:0000256" key="16">
    <source>
        <dbReference type="ARBA" id="ARBA00079721"/>
    </source>
</evidence>
<feature type="region of interest" description="Disordered" evidence="17">
    <location>
        <begin position="363"/>
        <end position="410"/>
    </location>
</feature>
<evidence type="ECO:0000256" key="11">
    <source>
        <dbReference type="ARBA" id="ARBA00046982"/>
    </source>
</evidence>
<evidence type="ECO:0000313" key="19">
    <source>
        <dbReference type="EMBL" id="SEC57056.1"/>
    </source>
</evidence>
<evidence type="ECO:0000256" key="10">
    <source>
        <dbReference type="ARBA" id="ARBA00030944"/>
    </source>
</evidence>
<dbReference type="InterPro" id="IPR050584">
    <property type="entry name" value="Cholesterol_7-desaturase"/>
</dbReference>
<dbReference type="CDD" id="cd03531">
    <property type="entry name" value="Rieske_RO_Alpha_KSH"/>
    <property type="match status" value="1"/>
</dbReference>
<evidence type="ECO:0000256" key="6">
    <source>
        <dbReference type="ARBA" id="ARBA00023004"/>
    </source>
</evidence>
<dbReference type="InterPro" id="IPR045605">
    <property type="entry name" value="KshA-like_C"/>
</dbReference>
<proteinExistence type="predicted"/>
<organism evidence="19 20">
    <name type="scientific">Rhodococcus koreensis</name>
    <dbReference type="NCBI Taxonomy" id="99653"/>
    <lineage>
        <taxon>Bacteria</taxon>
        <taxon>Bacillati</taxon>
        <taxon>Actinomycetota</taxon>
        <taxon>Actinomycetes</taxon>
        <taxon>Mycobacteriales</taxon>
        <taxon>Nocardiaceae</taxon>
        <taxon>Rhodococcus</taxon>
    </lineage>
</organism>
<comment type="subunit">
    <text evidence="11">Homotrimer. The two-component system 3-ketosteroid-9-alpha-monooxygenase is composed of an oxygenase component KshA and a reductase component KshB.</text>
</comment>
<dbReference type="SUPFAM" id="SSF55961">
    <property type="entry name" value="Bet v1-like"/>
    <property type="match status" value="1"/>
</dbReference>
<keyword evidence="5" id="KW-0560">Oxidoreductase</keyword>
<dbReference type="PANTHER" id="PTHR21266">
    <property type="entry name" value="IRON-SULFUR DOMAIN CONTAINING PROTEIN"/>
    <property type="match status" value="1"/>
</dbReference>
<dbReference type="InterPro" id="IPR017941">
    <property type="entry name" value="Rieske_2Fe-2S"/>
</dbReference>
<gene>
    <name evidence="19" type="ORF">SAMN04490239_4580</name>
</gene>
<dbReference type="EC" id="1.14.15.30" evidence="13"/>
<evidence type="ECO:0000256" key="8">
    <source>
        <dbReference type="ARBA" id="ARBA00023098"/>
    </source>
</evidence>
<evidence type="ECO:0000259" key="18">
    <source>
        <dbReference type="PROSITE" id="PS51296"/>
    </source>
</evidence>
<dbReference type="SUPFAM" id="SSF50022">
    <property type="entry name" value="ISP domain"/>
    <property type="match status" value="1"/>
</dbReference>
<dbReference type="OrthoDB" id="5243643at2"/>
<dbReference type="PROSITE" id="PS51296">
    <property type="entry name" value="RIESKE"/>
    <property type="match status" value="1"/>
</dbReference>
<dbReference type="GO" id="GO:0005506">
    <property type="term" value="F:iron ion binding"/>
    <property type="evidence" value="ECO:0007669"/>
    <property type="project" value="UniProtKB-ARBA"/>
</dbReference>
<keyword evidence="7" id="KW-0411">Iron-sulfur</keyword>
<dbReference type="GO" id="GO:0036200">
    <property type="term" value="F:3-ketosteroid 9-alpha-monooxygenase activity"/>
    <property type="evidence" value="ECO:0007669"/>
    <property type="project" value="UniProtKB-EC"/>
</dbReference>
<evidence type="ECO:0000313" key="20">
    <source>
        <dbReference type="Proteomes" id="UP000183561"/>
    </source>
</evidence>
<evidence type="ECO:0000256" key="2">
    <source>
        <dbReference type="ARBA" id="ARBA00022714"/>
    </source>
</evidence>
<dbReference type="FunFam" id="3.90.380.10:FF:000004">
    <property type="entry name" value="3-ketosteroid-9-alpha-hydroxylase oxygenase subunit"/>
    <property type="match status" value="1"/>
</dbReference>
<keyword evidence="20" id="KW-1185">Reference proteome</keyword>
<evidence type="ECO:0000256" key="13">
    <source>
        <dbReference type="ARBA" id="ARBA00066793"/>
    </source>
</evidence>
<dbReference type="InterPro" id="IPR036922">
    <property type="entry name" value="Rieske_2Fe-2S_sf"/>
</dbReference>
<dbReference type="Gene3D" id="2.102.10.10">
    <property type="entry name" value="Rieske [2Fe-2S] iron-sulphur domain"/>
    <property type="match status" value="1"/>
</dbReference>
<evidence type="ECO:0000256" key="1">
    <source>
        <dbReference type="ARBA" id="ARBA00001962"/>
    </source>
</evidence>
<dbReference type="GO" id="GO:0008203">
    <property type="term" value="P:cholesterol metabolic process"/>
    <property type="evidence" value="ECO:0007669"/>
    <property type="project" value="InterPro"/>
</dbReference>
<keyword evidence="6" id="KW-0408">Iron</keyword>
<dbReference type="PANTHER" id="PTHR21266:SF60">
    <property type="entry name" value="3-KETOSTEROID-9-ALPHA-MONOOXYGENASE, OXYGENASE COMPONENT"/>
    <property type="match status" value="1"/>
</dbReference>
<dbReference type="Gene3D" id="3.90.380.10">
    <property type="entry name" value="Naphthalene 1,2-dioxygenase Alpha Subunit, Chain A, domain 1"/>
    <property type="match status" value="1"/>
</dbReference>
<comment type="cofactor">
    <cofactor evidence="1">
        <name>Fe cation</name>
        <dbReference type="ChEBI" id="CHEBI:24875"/>
    </cofactor>
</comment>
<keyword evidence="9" id="KW-0753">Steroid metabolism</keyword>
<evidence type="ECO:0000256" key="15">
    <source>
        <dbReference type="ARBA" id="ARBA00075829"/>
    </source>
</evidence>
<protein>
    <recommendedName>
        <fullName evidence="14">3-ketosteroid-9-alpha-monooxygenase, oxygenase component</fullName>
        <ecNumber evidence="13">1.14.15.30</ecNumber>
    </recommendedName>
    <alternativeName>
        <fullName evidence="15">3-ketosteroid-9-alpha-hydroxylase, oxygenase component</fullName>
    </alternativeName>
    <alternativeName>
        <fullName evidence="16">Androsta-1,4-diene-3,17-dione 9-alpha-hydroxylase</fullName>
    </alternativeName>
    <alternativeName>
        <fullName evidence="10">Rieske-type oxygenase</fullName>
    </alternativeName>
</protein>
<feature type="domain" description="Rieske" evidence="18">
    <location>
        <begin position="20"/>
        <end position="122"/>
    </location>
</feature>
<dbReference type="FunFam" id="2.102.10.10:FF:000012">
    <property type="entry name" value="3-ketosteroid-9-alpha-hydroxylase oxygenase subunit"/>
    <property type="match status" value="1"/>
</dbReference>
<dbReference type="Proteomes" id="UP000183561">
    <property type="component" value="Unassembled WGS sequence"/>
</dbReference>
<evidence type="ECO:0000256" key="7">
    <source>
        <dbReference type="ARBA" id="ARBA00023014"/>
    </source>
</evidence>
<evidence type="ECO:0000256" key="12">
    <source>
        <dbReference type="ARBA" id="ARBA00050368"/>
    </source>
</evidence>
<dbReference type="GO" id="GO:0051537">
    <property type="term" value="F:2 iron, 2 sulfur cluster binding"/>
    <property type="evidence" value="ECO:0007669"/>
    <property type="project" value="UniProtKB-KW"/>
</dbReference>
<sequence>MAQIREIDVGTVQTRFARGWHCLGLTKTFKDGKPHSIEAFGTKLVVFADSKGELKVLDAYCRHMGGDLSQGTVKGDSVACPFHDWRWGGNGKCTSIPYARRVPPIARTRAWITLEQNGQLFVWNDPEGNPPPENVTIPRIEGAYSDDWTDWTWNSMLIEGSNCREIIDNVVDMAHFFYIHYAFPTYFKNVFEGHVATQYLNTKGRPDVGMATQYGMESLLRSEAAYYGPSYMINPLWNSYGGYEVESVLINCHYPVTNNSFVLQYGVTVKKPAGIDDVTADKLAAKFTEGIAEGFLQDVEIWKNKTKIDNPLLCDEDGPVYQLRRWYDQFYVDVADVTDKMTQRFEFEVDTTKANEAWQHEVDENLARQKAEREASEGSEKTTAEGSENTTAEGSEKTTAEGSDSREAQV</sequence>
<feature type="compositionally biased region" description="Basic and acidic residues" evidence="17">
    <location>
        <begin position="363"/>
        <end position="383"/>
    </location>
</feature>
<reference evidence="20" key="1">
    <citation type="submission" date="2016-10" db="EMBL/GenBank/DDBJ databases">
        <authorList>
            <person name="Varghese N."/>
            <person name="Submissions S."/>
        </authorList>
    </citation>
    <scope>NUCLEOTIDE SEQUENCE [LARGE SCALE GENOMIC DNA]</scope>
    <source>
        <strain evidence="20">DSM 44498</strain>
    </source>
</reference>
<keyword evidence="3" id="KW-0479">Metal-binding</keyword>
<evidence type="ECO:0000256" key="17">
    <source>
        <dbReference type="SAM" id="MobiDB-lite"/>
    </source>
</evidence>
<dbReference type="Pfam" id="PF19298">
    <property type="entry name" value="KshA_C"/>
    <property type="match status" value="1"/>
</dbReference>
<dbReference type="GO" id="GO:0016042">
    <property type="term" value="P:lipid catabolic process"/>
    <property type="evidence" value="ECO:0007669"/>
    <property type="project" value="UniProtKB-KW"/>
</dbReference>
<evidence type="ECO:0000256" key="4">
    <source>
        <dbReference type="ARBA" id="ARBA00022963"/>
    </source>
</evidence>
<dbReference type="EMBL" id="FNSV01000005">
    <property type="protein sequence ID" value="SEC57056.1"/>
    <property type="molecule type" value="Genomic_DNA"/>
</dbReference>
<evidence type="ECO:0000256" key="5">
    <source>
        <dbReference type="ARBA" id="ARBA00023002"/>
    </source>
</evidence>
<keyword evidence="8" id="KW-0443">Lipid metabolism</keyword>